<keyword evidence="4" id="KW-0862">Zinc</keyword>
<keyword evidence="3 6" id="KW-0378">Hydrolase</keyword>
<dbReference type="Proteomes" id="UP000018895">
    <property type="component" value="Unassembled WGS sequence"/>
</dbReference>
<dbReference type="Gene3D" id="3.60.15.10">
    <property type="entry name" value="Ribonuclease Z/Hydroxyacylglutathione hydrolase-like"/>
    <property type="match status" value="1"/>
</dbReference>
<feature type="domain" description="Metallo-beta-lactamase" evidence="5">
    <location>
        <begin position="49"/>
        <end position="239"/>
    </location>
</feature>
<dbReference type="PANTHER" id="PTHR42978:SF6">
    <property type="entry name" value="QUORUM-QUENCHING LACTONASE YTNP-RELATED"/>
    <property type="match status" value="1"/>
</dbReference>
<sequence>MTNQTHPFQLGAFKLIAISDGAFPVTRDFFFSETPDELIQHIPPQYNAPLNFLLIDTGDKKILVDTGLGYAHSPTAGKLLSNLKAEGIDRKDIQTVIITHAHLDHTGGILTNGKPTFPYAQYMMHKEEWDVWTSQPDSNEYKQLHPLKTHIKLLSENKEILPGIRLIHTPGHTAGHLSLSIFSKGEHLMLASDILNHPVTLEHLPSHIRVEQAPTQALETRKMFLEEASSKSALLFVCHYPFPGLGRIKRTKKGWKWIPVLVQ</sequence>
<proteinExistence type="inferred from homology"/>
<comment type="caution">
    <text evidence="6">The sequence shown here is derived from an EMBL/GenBank/DDBJ whole genome shotgun (WGS) entry which is preliminary data.</text>
</comment>
<evidence type="ECO:0000256" key="4">
    <source>
        <dbReference type="ARBA" id="ARBA00022833"/>
    </source>
</evidence>
<evidence type="ECO:0000256" key="2">
    <source>
        <dbReference type="ARBA" id="ARBA00022723"/>
    </source>
</evidence>
<dbReference type="PANTHER" id="PTHR42978">
    <property type="entry name" value="QUORUM-QUENCHING LACTONASE YTNP-RELATED-RELATED"/>
    <property type="match status" value="1"/>
</dbReference>
<dbReference type="SUPFAM" id="SSF56281">
    <property type="entry name" value="Metallo-hydrolase/oxidoreductase"/>
    <property type="match status" value="1"/>
</dbReference>
<dbReference type="InterPro" id="IPR051013">
    <property type="entry name" value="MBL_superfamily_lactonases"/>
</dbReference>
<dbReference type="Pfam" id="PF00753">
    <property type="entry name" value="Lactamase_B"/>
    <property type="match status" value="1"/>
</dbReference>
<reference evidence="6" key="1">
    <citation type="journal article" date="2014" name="Genome Announc.">
        <title>Draft Genome Sequences of Three Alkaliphilic Bacillus Strains, Bacillus wakoensis JCM 9140T, Bacillus akibai JCM 9157T, and Bacillus hemicellulosilyticus JCM 9152T.</title>
        <authorList>
            <person name="Yuki M."/>
            <person name="Oshima K."/>
            <person name="Suda W."/>
            <person name="Oshida Y."/>
            <person name="Kitamura K."/>
            <person name="Iida T."/>
            <person name="Hattori M."/>
            <person name="Ohkuma M."/>
        </authorList>
    </citation>
    <scope>NUCLEOTIDE SEQUENCE [LARGE SCALE GENOMIC DNA]</scope>
    <source>
        <strain evidence="6">JCM 9152</strain>
    </source>
</reference>
<organism evidence="6 7">
    <name type="scientific">Halalkalibacter hemicellulosilyticusJCM 9152</name>
    <dbReference type="NCBI Taxonomy" id="1236971"/>
    <lineage>
        <taxon>Bacteria</taxon>
        <taxon>Bacillati</taxon>
        <taxon>Bacillota</taxon>
        <taxon>Bacilli</taxon>
        <taxon>Bacillales</taxon>
        <taxon>Bacillaceae</taxon>
        <taxon>Halalkalibacter</taxon>
    </lineage>
</organism>
<dbReference type="AlphaFoldDB" id="W4QF34"/>
<dbReference type="InterPro" id="IPR001279">
    <property type="entry name" value="Metallo-B-lactamas"/>
</dbReference>
<protein>
    <submittedName>
        <fullName evidence="6">Putative hydrolase</fullName>
    </submittedName>
</protein>
<dbReference type="GO" id="GO:0046872">
    <property type="term" value="F:metal ion binding"/>
    <property type="evidence" value="ECO:0007669"/>
    <property type="project" value="UniProtKB-KW"/>
</dbReference>
<name>W4QF34_9BACI</name>
<dbReference type="EMBL" id="BAUU01000008">
    <property type="protein sequence ID" value="GAE29924.1"/>
    <property type="molecule type" value="Genomic_DNA"/>
</dbReference>
<dbReference type="RefSeq" id="WP_035342046.1">
    <property type="nucleotide sequence ID" value="NZ_BAUU01000008.1"/>
</dbReference>
<evidence type="ECO:0000259" key="5">
    <source>
        <dbReference type="SMART" id="SM00849"/>
    </source>
</evidence>
<dbReference type="GO" id="GO:0016787">
    <property type="term" value="F:hydrolase activity"/>
    <property type="evidence" value="ECO:0007669"/>
    <property type="project" value="UniProtKB-KW"/>
</dbReference>
<dbReference type="InterPro" id="IPR036866">
    <property type="entry name" value="RibonucZ/Hydroxyglut_hydro"/>
</dbReference>
<comment type="similarity">
    <text evidence="1">Belongs to the metallo-beta-lactamase superfamily.</text>
</comment>
<dbReference type="OrthoDB" id="333278at2"/>
<evidence type="ECO:0000313" key="6">
    <source>
        <dbReference type="EMBL" id="GAE29924.1"/>
    </source>
</evidence>
<keyword evidence="2" id="KW-0479">Metal-binding</keyword>
<gene>
    <name evidence="6" type="ORF">JCM9152_1311</name>
</gene>
<dbReference type="CDD" id="cd07720">
    <property type="entry name" value="OPHC2-like_MBL-fold"/>
    <property type="match status" value="1"/>
</dbReference>
<evidence type="ECO:0000256" key="3">
    <source>
        <dbReference type="ARBA" id="ARBA00022801"/>
    </source>
</evidence>
<evidence type="ECO:0000256" key="1">
    <source>
        <dbReference type="ARBA" id="ARBA00007749"/>
    </source>
</evidence>
<dbReference type="STRING" id="1236971.JCM9152_1311"/>
<evidence type="ECO:0000313" key="7">
    <source>
        <dbReference type="Proteomes" id="UP000018895"/>
    </source>
</evidence>
<keyword evidence="7" id="KW-1185">Reference proteome</keyword>
<accession>W4QF34</accession>
<dbReference type="SMART" id="SM00849">
    <property type="entry name" value="Lactamase_B"/>
    <property type="match status" value="1"/>
</dbReference>